<reference evidence="2 4" key="1">
    <citation type="submission" date="2016-06" db="EMBL/GenBank/DDBJ databases">
        <title>Complete genome sequence of Edwardsiella hoshinae ATCC 35051.</title>
        <authorList>
            <person name="Reichley S.R."/>
            <person name="Waldbieser G.C."/>
            <person name="Lawrence M.L."/>
            <person name="Griffin M.J."/>
        </authorList>
    </citation>
    <scope>NUCLEOTIDE SEQUENCE [LARGE SCALE GENOMIC DNA]</scope>
    <source>
        <strain evidence="2 4">ATCC 35051</strain>
    </source>
</reference>
<evidence type="ECO:0000256" key="1">
    <source>
        <dbReference type="SAM" id="SignalP"/>
    </source>
</evidence>
<dbReference type="Proteomes" id="UP000175893">
    <property type="component" value="Chromosome"/>
</dbReference>
<dbReference type="RefSeq" id="WP_024523621.1">
    <property type="nucleotide sequence ID" value="NZ_CP016043.1"/>
</dbReference>
<evidence type="ECO:0000313" key="3">
    <source>
        <dbReference type="EMBL" id="STC89232.1"/>
    </source>
</evidence>
<dbReference type="EMBL" id="CP016043">
    <property type="protein sequence ID" value="AOV97304.1"/>
    <property type="molecule type" value="Genomic_DNA"/>
</dbReference>
<dbReference type="AlphaFoldDB" id="A0A376DI38"/>
<keyword evidence="1" id="KW-0732">Signal</keyword>
<gene>
    <name evidence="2" type="ORF">A9798_10245</name>
    <name evidence="3" type="ORF">NCTC12121_02102</name>
</gene>
<accession>A0A376DI38</accession>
<keyword evidence="4" id="KW-1185">Reference proteome</keyword>
<dbReference type="SUPFAM" id="SSF159871">
    <property type="entry name" value="YdgH-like"/>
    <property type="match status" value="1"/>
</dbReference>
<dbReference type="KEGG" id="eho:A9798_10245"/>
<reference evidence="3 5" key="2">
    <citation type="submission" date="2018-06" db="EMBL/GenBank/DDBJ databases">
        <authorList>
            <consortium name="Pathogen Informatics"/>
            <person name="Doyle S."/>
        </authorList>
    </citation>
    <scope>NUCLEOTIDE SEQUENCE [LARGE SCALE GENOMIC DNA]</scope>
    <source>
        <strain evidence="3 5">NCTC12121</strain>
    </source>
</reference>
<dbReference type="OrthoDB" id="6629161at2"/>
<protein>
    <submittedName>
        <fullName evidence="3">Uncharacterized protein</fullName>
    </submittedName>
</protein>
<proteinExistence type="predicted"/>
<dbReference type="Proteomes" id="UP000255248">
    <property type="component" value="Unassembled WGS sequence"/>
</dbReference>
<evidence type="ECO:0000313" key="2">
    <source>
        <dbReference type="EMBL" id="AOV97304.1"/>
    </source>
</evidence>
<sequence length="95" mass="10240">MKQLRSVVALCALFCAPAFAATQINSSDTTGYTKVASLSLEQAGLPTVGDGQVVQAIDKQCNKLGVRPEQCYFRILSILGDASDHKTAFVEIYKK</sequence>
<feature type="chain" id="PRO_5017085301" evidence="1">
    <location>
        <begin position="21"/>
        <end position="95"/>
    </location>
</feature>
<feature type="signal peptide" evidence="1">
    <location>
        <begin position="1"/>
        <end position="20"/>
    </location>
</feature>
<organism evidence="3 5">
    <name type="scientific">Edwardsiella hoshinae</name>
    <dbReference type="NCBI Taxonomy" id="93378"/>
    <lineage>
        <taxon>Bacteria</taxon>
        <taxon>Pseudomonadati</taxon>
        <taxon>Pseudomonadota</taxon>
        <taxon>Gammaproteobacteria</taxon>
        <taxon>Enterobacterales</taxon>
        <taxon>Hafniaceae</taxon>
        <taxon>Edwardsiella</taxon>
    </lineage>
</organism>
<dbReference type="EMBL" id="UFXZ01000001">
    <property type="protein sequence ID" value="STC89232.1"/>
    <property type="molecule type" value="Genomic_DNA"/>
</dbReference>
<name>A0A376DI38_9GAMM</name>
<dbReference type="InterPro" id="IPR036275">
    <property type="entry name" value="YdgH-like_sf"/>
</dbReference>
<evidence type="ECO:0000313" key="4">
    <source>
        <dbReference type="Proteomes" id="UP000175893"/>
    </source>
</evidence>
<evidence type="ECO:0000313" key="5">
    <source>
        <dbReference type="Proteomes" id="UP000255248"/>
    </source>
</evidence>